<accession>A0ABY4CIJ9</accession>
<dbReference type="NCBIfam" id="TIGR01787">
    <property type="entry name" value="squalene_cyclas"/>
    <property type="match status" value="1"/>
</dbReference>
<name>A0ABY4CIJ9_9BACL</name>
<gene>
    <name evidence="6" type="ORF">LSG31_15230</name>
</gene>
<evidence type="ECO:0000256" key="1">
    <source>
        <dbReference type="ARBA" id="ARBA00004999"/>
    </source>
</evidence>
<organism evidence="6 7">
    <name type="scientific">Fodinisporobacter ferrooxydans</name>
    <dbReference type="NCBI Taxonomy" id="2901836"/>
    <lineage>
        <taxon>Bacteria</taxon>
        <taxon>Bacillati</taxon>
        <taxon>Bacillota</taxon>
        <taxon>Bacilli</taxon>
        <taxon>Bacillales</taxon>
        <taxon>Alicyclobacillaceae</taxon>
        <taxon>Fodinisporobacter</taxon>
    </lineage>
</organism>
<comment type="pathway">
    <text evidence="1">Secondary metabolite biosynthesis; hopanoid biosynthesis.</text>
</comment>
<dbReference type="Pfam" id="PF13243">
    <property type="entry name" value="SQHop_cyclase_C"/>
    <property type="match status" value="1"/>
</dbReference>
<dbReference type="RefSeq" id="WP_347435938.1">
    <property type="nucleotide sequence ID" value="NZ_CP089291.1"/>
</dbReference>
<evidence type="ECO:0000256" key="2">
    <source>
        <dbReference type="ARBA" id="ARBA00009755"/>
    </source>
</evidence>
<reference evidence="6" key="1">
    <citation type="submission" date="2021-12" db="EMBL/GenBank/DDBJ databases">
        <title>Alicyclobacillaceae gen. nov., sp. nov., isolated from chalcocite enrichment system.</title>
        <authorList>
            <person name="Jiang Z."/>
        </authorList>
    </citation>
    <scope>NUCLEOTIDE SEQUENCE</scope>
    <source>
        <strain evidence="6">MYW30-H2</strain>
    </source>
</reference>
<dbReference type="SFLD" id="SFLDG01016">
    <property type="entry name" value="Prenyltransferase_Like_2"/>
    <property type="match status" value="1"/>
</dbReference>
<keyword evidence="3" id="KW-0677">Repeat</keyword>
<dbReference type="InterPro" id="IPR008930">
    <property type="entry name" value="Terpenoid_cyclase/PrenylTrfase"/>
</dbReference>
<feature type="domain" description="Squalene cyclase N-terminal" evidence="5">
    <location>
        <begin position="13"/>
        <end position="297"/>
    </location>
</feature>
<dbReference type="PANTHER" id="PTHR11764">
    <property type="entry name" value="TERPENE CYCLASE/MUTASE FAMILY MEMBER"/>
    <property type="match status" value="1"/>
</dbReference>
<dbReference type="Pfam" id="PF13249">
    <property type="entry name" value="SQHop_cyclase_N"/>
    <property type="match status" value="1"/>
</dbReference>
<keyword evidence="7" id="KW-1185">Reference proteome</keyword>
<evidence type="ECO:0000259" key="5">
    <source>
        <dbReference type="Pfam" id="PF13249"/>
    </source>
</evidence>
<evidence type="ECO:0000313" key="6">
    <source>
        <dbReference type="EMBL" id="UOF89251.1"/>
    </source>
</evidence>
<dbReference type="Proteomes" id="UP000830167">
    <property type="component" value="Chromosome"/>
</dbReference>
<evidence type="ECO:0000256" key="3">
    <source>
        <dbReference type="ARBA" id="ARBA00022737"/>
    </source>
</evidence>
<comment type="similarity">
    <text evidence="2">Belongs to the terpene cyclase/mutase family.</text>
</comment>
<proteinExistence type="inferred from homology"/>
<dbReference type="EMBL" id="CP089291">
    <property type="protein sequence ID" value="UOF89251.1"/>
    <property type="molecule type" value="Genomic_DNA"/>
</dbReference>
<dbReference type="PANTHER" id="PTHR11764:SF20">
    <property type="entry name" value="LANOSTEROL SYNTHASE"/>
    <property type="match status" value="1"/>
</dbReference>
<dbReference type="SUPFAM" id="SSF48239">
    <property type="entry name" value="Terpenoid cyclases/Protein prenyltransferases"/>
    <property type="match status" value="2"/>
</dbReference>
<sequence>MIEKIDAAISGMSHEAIQRQVPDGSFRFCYESGLMTDAYMIFVLRTLLIHDEDLIQALAERILSLQEPAGVWKLFHDEEEGNLSATLEAYYALLASGVVKETDERISTARQFILAKGGMNQCSLITQAMLALTGQYPWPAHLRFPLEFLLLPASMPVNFYEFAGFARAHLLPVMLASDKTFSIKSTMTPDISYLDVDSAMDADSATHRHMRSLHDLLHASVDSLQQFFQNLKEFPQKLHEHAVATAKQYMLERIETDGTFYGYASSTYLLIYAWLSLGYPKEHDVIRKAIRGLRTLAFPAGTTIHIQNTTSTVWDTALLTYALQEAGMSERSPIIRNAGRYLQSSQHNRPGDWKIHNPDGKPGGWGFSDANTMNPDVDDTSAALRAIRSQGIIAGSAKHAFERGNGWLISMQNDDGGWPAFEKNTDSPILGSIAVDGTKNVLIDPSSVDLTGRTLDYLGSIGHSGKEPMIEKGVRWLLAHQEPNGSWYGRWGVCYIYGTWAAVTGLRAVGVDKNHPALQKALRWLLHIQNADGGWGESCKSDQVRKFVSLGSSTPSQTAWAVDALVAILDEPVNELDRGIRRLTGFAEQNESDWRITYPTGAGLPGNFYTHYHSYRYIWPMLALAHYKKKYQYERRAK</sequence>
<dbReference type="InterPro" id="IPR018333">
    <property type="entry name" value="Squalene_cyclase"/>
</dbReference>
<protein>
    <submittedName>
        <fullName evidence="6">Squalene--hopene cyclase</fullName>
    </submittedName>
</protein>
<evidence type="ECO:0000259" key="4">
    <source>
        <dbReference type="Pfam" id="PF13243"/>
    </source>
</evidence>
<dbReference type="InterPro" id="IPR032696">
    <property type="entry name" value="SQ_cyclase_C"/>
</dbReference>
<dbReference type="InterPro" id="IPR032697">
    <property type="entry name" value="SQ_cyclase_N"/>
</dbReference>
<dbReference type="Gene3D" id="1.50.10.20">
    <property type="match status" value="2"/>
</dbReference>
<evidence type="ECO:0000313" key="7">
    <source>
        <dbReference type="Proteomes" id="UP000830167"/>
    </source>
</evidence>
<feature type="domain" description="Squalene cyclase C-terminal" evidence="4">
    <location>
        <begin position="311"/>
        <end position="629"/>
    </location>
</feature>